<sequence>MSRKHSKQTALNRFLNTVEWLGNILPHPVILFIAFIAALLVFSAAGAYFDVSAADPRPEGAAGRSADGIIRVVSLLNGEGLAKIISNLVSNFTGFAPLGTALVALLGVGIAEKSGLIAAAMRTIVLKAPLHLVTLAVVFAGVMSNIASELGYVVIIPLAGMVFYSLGRHPLAGITAAFAGVSGGYSANLLIGTVDPILSGITQQAAQLIAPDYVVGAYANWYFMAASAVLISLLGFWVTDKFIEPRLGVYDPAETGANSESINIEQLSEAEKKGLRAALAAVLLLAALTALAVVPENAPLRNPQTGGLDNSPFLQGIVALIFVFFAVAGLVYGRVAGTMSGSAEVVGGMVDSMRSMALYLVLMFFVSQFVAYFNWSNLGPIMAVKGSEFLKETGFTGGILLICFIVICCLINLMIASASAQWAVTAPIFVPMLMLAGYAPETIQAAYRIGDSVTNIITPMMPFFGLVLAVAIRYKKDTGVGTLVSLMLPYTVVFITGWSLLFYVWVFILGWPLGPGSALFYQP</sequence>
<feature type="transmembrane region" description="Helical" evidence="1">
    <location>
        <begin position="150"/>
        <end position="167"/>
    </location>
</feature>
<organism evidence="2 3">
    <name type="scientific">Neisseria musculi</name>
    <dbReference type="NCBI Taxonomy" id="1815583"/>
    <lineage>
        <taxon>Bacteria</taxon>
        <taxon>Pseudomonadati</taxon>
        <taxon>Pseudomonadota</taxon>
        <taxon>Betaproteobacteria</taxon>
        <taxon>Neisseriales</taxon>
        <taxon>Neisseriaceae</taxon>
        <taxon>Neisseria</taxon>
    </lineage>
</organism>
<keyword evidence="1" id="KW-1133">Transmembrane helix</keyword>
<keyword evidence="3" id="KW-1185">Reference proteome</keyword>
<feature type="transmembrane region" description="Helical" evidence="1">
    <location>
        <begin position="174"/>
        <end position="198"/>
    </location>
</feature>
<dbReference type="Proteomes" id="UP000516412">
    <property type="component" value="Chromosome"/>
</dbReference>
<evidence type="ECO:0000256" key="1">
    <source>
        <dbReference type="SAM" id="Phobius"/>
    </source>
</evidence>
<keyword evidence="1" id="KW-0472">Membrane</keyword>
<name>A0A7H1MA82_9NEIS</name>
<accession>A0A7H1MA82</accession>
<feature type="transmembrane region" description="Helical" evidence="1">
    <location>
        <begin position="313"/>
        <end position="335"/>
    </location>
</feature>
<evidence type="ECO:0000313" key="2">
    <source>
        <dbReference type="EMBL" id="QNT58547.1"/>
    </source>
</evidence>
<feature type="transmembrane region" description="Helical" evidence="1">
    <location>
        <begin position="218"/>
        <end position="238"/>
    </location>
</feature>
<feature type="transmembrane region" description="Helical" evidence="1">
    <location>
        <begin position="452"/>
        <end position="474"/>
    </location>
</feature>
<feature type="transmembrane region" description="Helical" evidence="1">
    <location>
        <begin position="395"/>
        <end position="415"/>
    </location>
</feature>
<proteinExistence type="predicted"/>
<dbReference type="GO" id="GO:0015558">
    <property type="term" value="F:secondary active p-aminobenzoyl-glutamate transmembrane transporter activity"/>
    <property type="evidence" value="ECO:0007669"/>
    <property type="project" value="InterPro"/>
</dbReference>
<feature type="transmembrane region" description="Helical" evidence="1">
    <location>
        <begin position="92"/>
        <end position="112"/>
    </location>
</feature>
<feature type="transmembrane region" description="Helical" evidence="1">
    <location>
        <begin position="486"/>
        <end position="511"/>
    </location>
</feature>
<dbReference type="GO" id="GO:1902604">
    <property type="term" value="P:p-aminobenzoyl-glutamate transmembrane transport"/>
    <property type="evidence" value="ECO:0007669"/>
    <property type="project" value="InterPro"/>
</dbReference>
<feature type="transmembrane region" description="Helical" evidence="1">
    <location>
        <begin position="29"/>
        <end position="49"/>
    </location>
</feature>
<feature type="transmembrane region" description="Helical" evidence="1">
    <location>
        <begin position="274"/>
        <end position="293"/>
    </location>
</feature>
<evidence type="ECO:0000313" key="3">
    <source>
        <dbReference type="Proteomes" id="UP000516412"/>
    </source>
</evidence>
<dbReference type="InterPro" id="IPR004697">
    <property type="entry name" value="AbgT"/>
</dbReference>
<dbReference type="AlphaFoldDB" id="A0A7H1MA82"/>
<feature type="transmembrane region" description="Helical" evidence="1">
    <location>
        <begin position="422"/>
        <end position="440"/>
    </location>
</feature>
<keyword evidence="1" id="KW-0812">Transmembrane</keyword>
<dbReference type="EMBL" id="CP060414">
    <property type="protein sequence ID" value="QNT58547.1"/>
    <property type="molecule type" value="Genomic_DNA"/>
</dbReference>
<dbReference type="RefSeq" id="WP_187000943.1">
    <property type="nucleotide sequence ID" value="NZ_CP060414.2"/>
</dbReference>
<feature type="transmembrane region" description="Helical" evidence="1">
    <location>
        <begin position="124"/>
        <end position="144"/>
    </location>
</feature>
<protein>
    <submittedName>
        <fullName evidence="2">AbgT transporter family protein</fullName>
    </submittedName>
</protein>
<dbReference type="PANTHER" id="PTHR30282">
    <property type="entry name" value="P-AMINOBENZOYL GLUTAMATE TRANSPORTER"/>
    <property type="match status" value="1"/>
</dbReference>
<dbReference type="Pfam" id="PF03806">
    <property type="entry name" value="ABG_transport"/>
    <property type="match status" value="1"/>
</dbReference>
<reference evidence="2" key="1">
    <citation type="submission" date="2024-06" db="EMBL/GenBank/DDBJ databases">
        <title>Complete Genome Sequence of mouse commensal type strain Neisseria musculi.</title>
        <authorList>
            <person name="Thapa E."/>
            <person name="Aluvathingal J."/>
            <person name="Nadendla S."/>
            <person name="Mehta A."/>
            <person name="Tettelin H."/>
            <person name="Weyand N.J."/>
        </authorList>
    </citation>
    <scope>NUCLEOTIDE SEQUENCE</scope>
    <source>
        <strain evidence="2">NW831</strain>
    </source>
</reference>
<gene>
    <name evidence="2" type="ORF">H7A79_0438</name>
</gene>
<dbReference type="KEGG" id="nmus:H7A79_0438"/>
<dbReference type="PANTHER" id="PTHR30282:SF0">
    <property type="entry name" value="P-AMINOBENZOYL-GLUTAMATE TRANSPORT PROTEIN"/>
    <property type="match status" value="1"/>
</dbReference>
<feature type="transmembrane region" description="Helical" evidence="1">
    <location>
        <begin position="356"/>
        <end position="375"/>
    </location>
</feature>